<comment type="caution">
    <text evidence="1">The sequence shown here is derived from an EMBL/GenBank/DDBJ whole genome shotgun (WGS) entry which is preliminary data.</text>
</comment>
<sequence>MENNSLSSPCSISVWPSNKNLANEIGIPIIVDYRPFDENVHLMDLSEKCSSFPKCSYCSAYVTSLFVFSKDNISQCPYCGNDFILPKAISFLPYQNFKVEKKLDRFSFYLCFIIDLDCSPENLAKSKENFSIALKSLLPDTFFMVAFIKNSRFHFIMMFNNNPKIISFNSTSSLFNKIIIKSFLNNIKIIETINNYVMHNLTASKNREIHEIVDFSPLFENCPSDIFIKFVMFSPNHLSEKCGSLLSFDWVSPVANSNFKKIDGFYLNSQEIPNVDFQIQSMIQRYRNSPFAINCSTQIFYSKQLEISPSSFQIKSVRCGSSFPFTISYSRHFLGLKEVHLQFVSKYVIISPYEANSKFDNKCGYNCEMKVVSRLQVNSYIFQTSKDILPILRTVNPVILKKSFTSQHKEIIFIKKLLELYKEKVTDALPGAPSNSLNMFDRFFLILPNLQLLLSLHLTKNKLFNSAFIIEKENEYVQFCPLLSFWSGQDDKIEEVPISSIDSDEAFKCPPIVVVDSCTSIEIYMDENLKHNSNLSNEIKRKIQMRFPVPTVQRRSREALILNLREETGKFKESVKANLDPLFKSQ</sequence>
<evidence type="ECO:0000313" key="1">
    <source>
        <dbReference type="EMBL" id="KAK8888430.1"/>
    </source>
</evidence>
<gene>
    <name evidence="1" type="ORF">M9Y10_039500</name>
</gene>
<keyword evidence="2" id="KW-1185">Reference proteome</keyword>
<organism evidence="1 2">
    <name type="scientific">Tritrichomonas musculus</name>
    <dbReference type="NCBI Taxonomy" id="1915356"/>
    <lineage>
        <taxon>Eukaryota</taxon>
        <taxon>Metamonada</taxon>
        <taxon>Parabasalia</taxon>
        <taxon>Tritrichomonadida</taxon>
        <taxon>Tritrichomonadidae</taxon>
        <taxon>Tritrichomonas</taxon>
    </lineage>
</organism>
<evidence type="ECO:0000313" key="2">
    <source>
        <dbReference type="Proteomes" id="UP001470230"/>
    </source>
</evidence>
<evidence type="ECO:0008006" key="3">
    <source>
        <dbReference type="Google" id="ProtNLM"/>
    </source>
</evidence>
<accession>A0ABR2KBE5</accession>
<dbReference type="Proteomes" id="UP001470230">
    <property type="component" value="Unassembled WGS sequence"/>
</dbReference>
<proteinExistence type="predicted"/>
<dbReference type="EMBL" id="JAPFFF010000006">
    <property type="protein sequence ID" value="KAK8888430.1"/>
    <property type="molecule type" value="Genomic_DNA"/>
</dbReference>
<protein>
    <recommendedName>
        <fullName evidence="3">Protein transport protein SEC23</fullName>
    </recommendedName>
</protein>
<reference evidence="1 2" key="1">
    <citation type="submission" date="2024-04" db="EMBL/GenBank/DDBJ databases">
        <title>Tritrichomonas musculus Genome.</title>
        <authorList>
            <person name="Alves-Ferreira E."/>
            <person name="Grigg M."/>
            <person name="Lorenzi H."/>
            <person name="Galac M."/>
        </authorList>
    </citation>
    <scope>NUCLEOTIDE SEQUENCE [LARGE SCALE GENOMIC DNA]</scope>
    <source>
        <strain evidence="1 2">EAF2021</strain>
    </source>
</reference>
<name>A0ABR2KBE5_9EUKA</name>